<keyword evidence="2" id="KW-0472">Membrane</keyword>
<name>A0A1Y6HCM3_9XANT</name>
<dbReference type="Proteomes" id="UP000195953">
    <property type="component" value="Chromosome 1"/>
</dbReference>
<evidence type="ECO:0000313" key="3">
    <source>
        <dbReference type="EMBL" id="SMR01097.1"/>
    </source>
</evidence>
<dbReference type="EMBL" id="LT853882">
    <property type="protein sequence ID" value="SMR01097.1"/>
    <property type="molecule type" value="Genomic_DNA"/>
</dbReference>
<keyword evidence="2" id="KW-0812">Transmembrane</keyword>
<gene>
    <name evidence="4" type="ORF">PD5205_00140</name>
    <name evidence="3" type="ORF">PD885_03878</name>
</gene>
<accession>A0A1Y6HCM3</accession>
<evidence type="ECO:0000256" key="2">
    <source>
        <dbReference type="SAM" id="Phobius"/>
    </source>
</evidence>
<dbReference type="OrthoDB" id="6050524at2"/>
<keyword evidence="2" id="KW-1133">Transmembrane helix</keyword>
<reference evidence="3 5" key="1">
    <citation type="submission" date="2017-05" db="EMBL/GenBank/DDBJ databases">
        <authorList>
            <person name="Blom J."/>
        </authorList>
    </citation>
    <scope>NUCLEOTIDE SEQUENCE [LARGE SCALE GENOMIC DNA]</scope>
    <source>
        <strain evidence="3">PD885</strain>
    </source>
</reference>
<evidence type="ECO:0008006" key="7">
    <source>
        <dbReference type="Google" id="ProtNLM"/>
    </source>
</evidence>
<evidence type="ECO:0000256" key="1">
    <source>
        <dbReference type="SAM" id="MobiDB-lite"/>
    </source>
</evidence>
<feature type="transmembrane region" description="Helical" evidence="2">
    <location>
        <begin position="85"/>
        <end position="105"/>
    </location>
</feature>
<dbReference type="GeneID" id="61896132"/>
<dbReference type="Proteomes" id="UP000195877">
    <property type="component" value="Chromosome 1"/>
</dbReference>
<proteinExistence type="predicted"/>
<dbReference type="KEGG" id="xfr:BER92_00685"/>
<feature type="transmembrane region" description="Helical" evidence="2">
    <location>
        <begin position="111"/>
        <end position="131"/>
    </location>
</feature>
<dbReference type="RefSeq" id="WP_040762276.1">
    <property type="nucleotide sequence ID" value="NZ_CP016830.1"/>
</dbReference>
<feature type="region of interest" description="Disordered" evidence="1">
    <location>
        <begin position="280"/>
        <end position="300"/>
    </location>
</feature>
<evidence type="ECO:0000313" key="5">
    <source>
        <dbReference type="Proteomes" id="UP000195877"/>
    </source>
</evidence>
<dbReference type="STRING" id="48664.BER92_00685"/>
<sequence>MNEVKNPAYRVLLPEWQGGEPQFDLPPGQLKLMLSATPHRVAPVDKRQQVHEHASSCESLVAVYPNAISIGSVLGAGPERGDAGFGGWMTLIISLSVLFVGISSFGISDPITWLMVFPGSLIFMIAAANLLKSFYLLPRDQPALFNRNTRSVTFSRIQHHSFWKFWIMPGFLEPQTVAWETVQARTYKFNQLMGETMRDSYRLELWAPHPDDPKKLYARESIGYLGWYEDELLWRLYEHIRRYMEEDGPPIQPGETLRPLRRGRDLEPFNQEIMATVGGPALSREQVEELAAEQTTTAHP</sequence>
<reference evidence="4 6" key="2">
    <citation type="submission" date="2017-05" db="EMBL/GenBank/DDBJ databases">
        <authorList>
            <person name="Song R."/>
            <person name="Chenine A.L."/>
            <person name="Ruprecht R.M."/>
        </authorList>
    </citation>
    <scope>NUCLEOTIDE SEQUENCE [LARGE SCALE GENOMIC DNA]</scope>
    <source>
        <strain evidence="4">PD5205</strain>
    </source>
</reference>
<dbReference type="EMBL" id="LT853885">
    <property type="protein sequence ID" value="SMR01462.1"/>
    <property type="molecule type" value="Genomic_DNA"/>
</dbReference>
<keyword evidence="5" id="KW-1185">Reference proteome</keyword>
<evidence type="ECO:0000313" key="4">
    <source>
        <dbReference type="EMBL" id="SMR01462.1"/>
    </source>
</evidence>
<organism evidence="4 6">
    <name type="scientific">Xanthomonas fragariae</name>
    <dbReference type="NCBI Taxonomy" id="48664"/>
    <lineage>
        <taxon>Bacteria</taxon>
        <taxon>Pseudomonadati</taxon>
        <taxon>Pseudomonadota</taxon>
        <taxon>Gammaproteobacteria</taxon>
        <taxon>Lysobacterales</taxon>
        <taxon>Lysobacteraceae</taxon>
        <taxon>Xanthomonas</taxon>
    </lineage>
</organism>
<evidence type="ECO:0000313" key="6">
    <source>
        <dbReference type="Proteomes" id="UP000195953"/>
    </source>
</evidence>
<dbReference type="AlphaFoldDB" id="A0A1Y6HCM3"/>
<protein>
    <recommendedName>
        <fullName evidence="7">Transmembrane protein</fullName>
    </recommendedName>
</protein>